<keyword evidence="1" id="KW-0807">Transducer</keyword>
<gene>
    <name evidence="5" type="ORF">RJN63_10740</name>
</gene>
<evidence type="ECO:0000259" key="2">
    <source>
        <dbReference type="PROSITE" id="PS50111"/>
    </source>
</evidence>
<dbReference type="GO" id="GO:0007165">
    <property type="term" value="P:signal transduction"/>
    <property type="evidence" value="ECO:0007669"/>
    <property type="project" value="UniProtKB-KW"/>
</dbReference>
<dbReference type="InterPro" id="IPR004089">
    <property type="entry name" value="MCPsignal_dom"/>
</dbReference>
<evidence type="ECO:0000259" key="4">
    <source>
        <dbReference type="PROSITE" id="PS50113"/>
    </source>
</evidence>
<name>A0AAE4K6H2_9BURK</name>
<dbReference type="PANTHER" id="PTHR24422:SF10">
    <property type="entry name" value="CHEMOTAXIS PROTEIN METHYLTRANSFERASE 2"/>
    <property type="match status" value="1"/>
</dbReference>
<dbReference type="GO" id="GO:0016020">
    <property type="term" value="C:membrane"/>
    <property type="evidence" value="ECO:0007669"/>
    <property type="project" value="InterPro"/>
</dbReference>
<evidence type="ECO:0000259" key="3">
    <source>
        <dbReference type="PROSITE" id="PS50112"/>
    </source>
</evidence>
<dbReference type="InterPro" id="IPR035965">
    <property type="entry name" value="PAS-like_dom_sf"/>
</dbReference>
<dbReference type="PANTHER" id="PTHR24422">
    <property type="entry name" value="CHEMOTAXIS PROTEIN METHYLTRANSFERASE"/>
    <property type="match status" value="1"/>
</dbReference>
<dbReference type="InterPro" id="IPR001610">
    <property type="entry name" value="PAC"/>
</dbReference>
<dbReference type="InterPro" id="IPR050903">
    <property type="entry name" value="Bact_Chemotaxis_MeTrfase"/>
</dbReference>
<feature type="domain" description="PAS" evidence="3">
    <location>
        <begin position="155"/>
        <end position="196"/>
    </location>
</feature>
<dbReference type="InterPro" id="IPR000700">
    <property type="entry name" value="PAS-assoc_C"/>
</dbReference>
<dbReference type="SMART" id="SM00086">
    <property type="entry name" value="PAC"/>
    <property type="match status" value="2"/>
</dbReference>
<dbReference type="EMBL" id="JAVRAA010000004">
    <property type="protein sequence ID" value="MDT0337306.1"/>
    <property type="molecule type" value="Genomic_DNA"/>
</dbReference>
<sequence length="444" mass="48644">MAFFDSLSFFSRLSKRKADMLGQLAAIDKALAVIEFTLDGKIIKANKNFLDLMGYTLEEIKGQHHRIFVAEEERNAPAYAQFWQKLGRGEYDQRLYRRITKSGHEVWIQATYNPIIDAMGRPFKIVKYARDVTQQQLQAADFSGQITAINKVRAVIEFDVNGNILHANNNFLRAVGYSLSEIVGKHHAMFVEPAERASAQYLEFWKRLAAGQYDAGLYRRVKKNGDALWLQANYNPIFDMDGRVFKVVKYATDVSIQTHATQTLQAAVGGLSEALSTGSASAQQANDLVKATSSIAEQGGVVMQEVVNKMAAINASAAKITEIIGVIDEITFRTNLLALNAAVEAARAGEHGRGFAVVAGEVRSLAQRTAASASEIKTLISGSVNEARQGTELVMNAGKTMSTMVNSINDITGIIETISTSANDQINEIGQVNEAVTQLQVLMK</sequence>
<dbReference type="Pfam" id="PF08447">
    <property type="entry name" value="PAS_3"/>
    <property type="match status" value="2"/>
</dbReference>
<feature type="domain" description="PAS" evidence="3">
    <location>
        <begin position="33"/>
        <end position="63"/>
    </location>
</feature>
<dbReference type="AlphaFoldDB" id="A0AAE4K6H2"/>
<dbReference type="PROSITE" id="PS50113">
    <property type="entry name" value="PAC"/>
    <property type="match status" value="2"/>
</dbReference>
<protein>
    <submittedName>
        <fullName evidence="5">PAS domain-containing methyl-accepting chemotaxis protein</fullName>
    </submittedName>
</protein>
<accession>A0AAE4K6H2</accession>
<dbReference type="NCBIfam" id="TIGR00229">
    <property type="entry name" value="sensory_box"/>
    <property type="match status" value="2"/>
</dbReference>
<dbReference type="PROSITE" id="PS50111">
    <property type="entry name" value="CHEMOTAXIS_TRANSDUC_2"/>
    <property type="match status" value="1"/>
</dbReference>
<dbReference type="Gene3D" id="3.30.450.20">
    <property type="entry name" value="PAS domain"/>
    <property type="match status" value="2"/>
</dbReference>
<dbReference type="SMART" id="SM00283">
    <property type="entry name" value="MA"/>
    <property type="match status" value="1"/>
</dbReference>
<proteinExistence type="predicted"/>
<dbReference type="SUPFAM" id="SSF58104">
    <property type="entry name" value="Methyl-accepting chemotaxis protein (MCP) signaling domain"/>
    <property type="match status" value="1"/>
</dbReference>
<dbReference type="InterPro" id="IPR013655">
    <property type="entry name" value="PAS_fold_3"/>
</dbReference>
<dbReference type="SMART" id="SM00091">
    <property type="entry name" value="PAS"/>
    <property type="match status" value="2"/>
</dbReference>
<dbReference type="CDD" id="cd11386">
    <property type="entry name" value="MCP_signal"/>
    <property type="match status" value="1"/>
</dbReference>
<comment type="caution">
    <text evidence="5">The sequence shown here is derived from an EMBL/GenBank/DDBJ whole genome shotgun (WGS) entry which is preliminary data.</text>
</comment>
<reference evidence="5" key="1">
    <citation type="submission" date="2023-02" db="EMBL/GenBank/DDBJ databases">
        <title>Description of Herbaspirillum huttiense subsp. nephrolepsisexaltata and Herbaspirillum huttiense subsp. lycopersicon.</title>
        <authorList>
            <person name="Poudel M."/>
            <person name="Sharma A."/>
            <person name="Goss E."/>
            <person name="Tapia J.H."/>
            <person name="Harmon C.M."/>
            <person name="Jones J.B."/>
        </authorList>
    </citation>
    <scope>NUCLEOTIDE SEQUENCE</scope>
    <source>
        <strain evidence="5">NC40101</strain>
    </source>
</reference>
<dbReference type="SUPFAM" id="SSF55785">
    <property type="entry name" value="PYP-like sensor domain (PAS domain)"/>
    <property type="match status" value="2"/>
</dbReference>
<dbReference type="RefSeq" id="WP_310838372.1">
    <property type="nucleotide sequence ID" value="NZ_JAVLSM010000013.1"/>
</dbReference>
<dbReference type="Gene3D" id="1.10.287.950">
    <property type="entry name" value="Methyl-accepting chemotaxis protein"/>
    <property type="match status" value="1"/>
</dbReference>
<dbReference type="InterPro" id="IPR000014">
    <property type="entry name" value="PAS"/>
</dbReference>
<dbReference type="CDD" id="cd00130">
    <property type="entry name" value="PAS"/>
    <property type="match status" value="2"/>
</dbReference>
<evidence type="ECO:0000256" key="1">
    <source>
        <dbReference type="PROSITE-ProRule" id="PRU00284"/>
    </source>
</evidence>
<organism evidence="5">
    <name type="scientific">Herbaspirillum huttiense subsp. nephrolepidis</name>
    <dbReference type="NCBI Taxonomy" id="3075126"/>
    <lineage>
        <taxon>Bacteria</taxon>
        <taxon>Pseudomonadati</taxon>
        <taxon>Pseudomonadota</taxon>
        <taxon>Betaproteobacteria</taxon>
        <taxon>Burkholderiales</taxon>
        <taxon>Oxalobacteraceae</taxon>
        <taxon>Herbaspirillum</taxon>
    </lineage>
</organism>
<evidence type="ECO:0000313" key="5">
    <source>
        <dbReference type="EMBL" id="MDT0337306.1"/>
    </source>
</evidence>
<dbReference type="Pfam" id="PF00015">
    <property type="entry name" value="MCPsignal"/>
    <property type="match status" value="1"/>
</dbReference>
<feature type="domain" description="PAC" evidence="4">
    <location>
        <begin position="211"/>
        <end position="266"/>
    </location>
</feature>
<dbReference type="PROSITE" id="PS50112">
    <property type="entry name" value="PAS"/>
    <property type="match status" value="2"/>
</dbReference>
<feature type="domain" description="PAC" evidence="4">
    <location>
        <begin position="89"/>
        <end position="144"/>
    </location>
</feature>
<feature type="domain" description="Methyl-accepting transducer" evidence="2">
    <location>
        <begin position="257"/>
        <end position="444"/>
    </location>
</feature>